<evidence type="ECO:0000313" key="2">
    <source>
        <dbReference type="Proteomes" id="UP001230005"/>
    </source>
</evidence>
<protein>
    <submittedName>
        <fullName evidence="1">PRTRC genetic system protein A</fullName>
    </submittedName>
</protein>
<gene>
    <name evidence="1" type="ORF">J2S74_002942</name>
</gene>
<keyword evidence="2" id="KW-1185">Reference proteome</keyword>
<name>A0ABT9ZX95_9BACI</name>
<organism evidence="1 2">
    <name type="scientific">Evansella vedderi</name>
    <dbReference type="NCBI Taxonomy" id="38282"/>
    <lineage>
        <taxon>Bacteria</taxon>
        <taxon>Bacillati</taxon>
        <taxon>Bacillota</taxon>
        <taxon>Bacilli</taxon>
        <taxon>Bacillales</taxon>
        <taxon>Bacillaceae</taxon>
        <taxon>Evansella</taxon>
    </lineage>
</organism>
<dbReference type="Proteomes" id="UP001230005">
    <property type="component" value="Unassembled WGS sequence"/>
</dbReference>
<reference evidence="1 2" key="1">
    <citation type="submission" date="2023-07" db="EMBL/GenBank/DDBJ databases">
        <title>Genomic Encyclopedia of Type Strains, Phase IV (KMG-IV): sequencing the most valuable type-strain genomes for metagenomic binning, comparative biology and taxonomic classification.</title>
        <authorList>
            <person name="Goeker M."/>
        </authorList>
    </citation>
    <scope>NUCLEOTIDE SEQUENCE [LARGE SCALE GENOMIC DNA]</scope>
    <source>
        <strain evidence="1 2">DSM 9768</strain>
    </source>
</reference>
<proteinExistence type="predicted"/>
<dbReference type="EMBL" id="JAUSUG010000011">
    <property type="protein sequence ID" value="MDQ0255560.1"/>
    <property type="molecule type" value="Genomic_DNA"/>
</dbReference>
<accession>A0ABT9ZX95</accession>
<dbReference type="RefSeq" id="WP_307326522.1">
    <property type="nucleotide sequence ID" value="NZ_JAUSUG010000011.1"/>
</dbReference>
<comment type="caution">
    <text evidence="1">The sequence shown here is derived from an EMBL/GenBank/DDBJ whole genome shotgun (WGS) entry which is preliminary data.</text>
</comment>
<sequence>MGIRGFFWKGSEFLKARNLKPLNVIAGQDGQLYEVRDNPFGRLVTKKTYVRELEEIKPGFQYRLPKISGDILTQVLSFFRTYCTDWEQNEVMVQLYYDRETQEYIVECPYQKVNKVHIDAEYDTEYMHNDRYVRVMHIHSHNSMEAYFSITDDENEKAFMLYAVVGRLQDDEPQMKLRVGCNGEFISLPLDYIFENPTLTPTDTSYPEEWDDRVQIVD</sequence>
<evidence type="ECO:0000313" key="1">
    <source>
        <dbReference type="EMBL" id="MDQ0255560.1"/>
    </source>
</evidence>